<evidence type="ECO:0000259" key="4">
    <source>
        <dbReference type="Pfam" id="PF03572"/>
    </source>
</evidence>
<dbReference type="InterPro" id="IPR056186">
    <property type="entry name" value="PDZ_CPAF-rel"/>
</dbReference>
<dbReference type="GO" id="GO:0006508">
    <property type="term" value="P:proteolysis"/>
    <property type="evidence" value="ECO:0007669"/>
    <property type="project" value="InterPro"/>
</dbReference>
<dbReference type="GO" id="GO:0008236">
    <property type="term" value="F:serine-type peptidase activity"/>
    <property type="evidence" value="ECO:0007669"/>
    <property type="project" value="InterPro"/>
</dbReference>
<dbReference type="AlphaFoldDB" id="A0A6A6E3Q5"/>
<evidence type="ECO:0000259" key="5">
    <source>
        <dbReference type="Pfam" id="PF23658"/>
    </source>
</evidence>
<dbReference type="Pfam" id="PF23658">
    <property type="entry name" value="PDZ_CPAF_rel"/>
    <property type="match status" value="1"/>
</dbReference>
<organism evidence="6 7">
    <name type="scientific">Zopfia rhizophila CBS 207.26</name>
    <dbReference type="NCBI Taxonomy" id="1314779"/>
    <lineage>
        <taxon>Eukaryota</taxon>
        <taxon>Fungi</taxon>
        <taxon>Dikarya</taxon>
        <taxon>Ascomycota</taxon>
        <taxon>Pezizomycotina</taxon>
        <taxon>Dothideomycetes</taxon>
        <taxon>Dothideomycetes incertae sedis</taxon>
        <taxon>Zopfiaceae</taxon>
        <taxon>Zopfia</taxon>
    </lineage>
</organism>
<feature type="transmembrane region" description="Helical" evidence="2">
    <location>
        <begin position="841"/>
        <end position="865"/>
    </location>
</feature>
<evidence type="ECO:0000313" key="7">
    <source>
        <dbReference type="Proteomes" id="UP000800200"/>
    </source>
</evidence>
<dbReference type="InterPro" id="IPR005151">
    <property type="entry name" value="Tail-specific_protease"/>
</dbReference>
<dbReference type="InterPro" id="IPR029045">
    <property type="entry name" value="ClpP/crotonase-like_dom_sf"/>
</dbReference>
<feature type="domain" description="Tail specific protease" evidence="4">
    <location>
        <begin position="343"/>
        <end position="558"/>
    </location>
</feature>
<proteinExistence type="predicted"/>
<accession>A0A6A6E3Q5</accession>
<keyword evidence="3" id="KW-0732">Signal</keyword>
<dbReference type="Gene3D" id="3.90.226.10">
    <property type="entry name" value="2-enoyl-CoA Hydratase, Chain A, domain 1"/>
    <property type="match status" value="1"/>
</dbReference>
<dbReference type="EMBL" id="ML994633">
    <property type="protein sequence ID" value="KAF2185635.1"/>
    <property type="molecule type" value="Genomic_DNA"/>
</dbReference>
<dbReference type="SUPFAM" id="SSF52096">
    <property type="entry name" value="ClpP/crotonase"/>
    <property type="match status" value="1"/>
</dbReference>
<feature type="compositionally biased region" description="Polar residues" evidence="1">
    <location>
        <begin position="791"/>
        <end position="835"/>
    </location>
</feature>
<name>A0A6A6E3Q5_9PEZI</name>
<feature type="domain" description="CPAF-like PDZ" evidence="5">
    <location>
        <begin position="151"/>
        <end position="271"/>
    </location>
</feature>
<dbReference type="InterPro" id="IPR052766">
    <property type="entry name" value="S41A_metabolite_peptidase"/>
</dbReference>
<evidence type="ECO:0000313" key="6">
    <source>
        <dbReference type="EMBL" id="KAF2185635.1"/>
    </source>
</evidence>
<keyword evidence="2" id="KW-1133">Transmembrane helix</keyword>
<feature type="signal peptide" evidence="3">
    <location>
        <begin position="1"/>
        <end position="16"/>
    </location>
</feature>
<feature type="compositionally biased region" description="Polar residues" evidence="1">
    <location>
        <begin position="720"/>
        <end position="735"/>
    </location>
</feature>
<reference evidence="6" key="1">
    <citation type="journal article" date="2020" name="Stud. Mycol.">
        <title>101 Dothideomycetes genomes: a test case for predicting lifestyles and emergence of pathogens.</title>
        <authorList>
            <person name="Haridas S."/>
            <person name="Albert R."/>
            <person name="Binder M."/>
            <person name="Bloem J."/>
            <person name="Labutti K."/>
            <person name="Salamov A."/>
            <person name="Andreopoulos B."/>
            <person name="Baker S."/>
            <person name="Barry K."/>
            <person name="Bills G."/>
            <person name="Bluhm B."/>
            <person name="Cannon C."/>
            <person name="Castanera R."/>
            <person name="Culley D."/>
            <person name="Daum C."/>
            <person name="Ezra D."/>
            <person name="Gonzalez J."/>
            <person name="Henrissat B."/>
            <person name="Kuo A."/>
            <person name="Liang C."/>
            <person name="Lipzen A."/>
            <person name="Lutzoni F."/>
            <person name="Magnuson J."/>
            <person name="Mondo S."/>
            <person name="Nolan M."/>
            <person name="Ohm R."/>
            <person name="Pangilinan J."/>
            <person name="Park H.-J."/>
            <person name="Ramirez L."/>
            <person name="Alfaro M."/>
            <person name="Sun H."/>
            <person name="Tritt A."/>
            <person name="Yoshinaga Y."/>
            <person name="Zwiers L.-H."/>
            <person name="Turgeon B."/>
            <person name="Goodwin S."/>
            <person name="Spatafora J."/>
            <person name="Crous P."/>
            <person name="Grigoriev I."/>
        </authorList>
    </citation>
    <scope>NUCLEOTIDE SEQUENCE</scope>
    <source>
        <strain evidence="6">CBS 207.26</strain>
    </source>
</reference>
<evidence type="ECO:0000256" key="2">
    <source>
        <dbReference type="SAM" id="Phobius"/>
    </source>
</evidence>
<dbReference type="PANTHER" id="PTHR37049">
    <property type="entry name" value="PEPTIDASE S41 FAMILY PROTEIN"/>
    <property type="match status" value="1"/>
</dbReference>
<dbReference type="PANTHER" id="PTHR37049:SF4">
    <property type="entry name" value="RHODANESE DOMAIN-CONTAINING PROTEIN"/>
    <property type="match status" value="1"/>
</dbReference>
<dbReference type="OrthoDB" id="27214at2759"/>
<evidence type="ECO:0000256" key="1">
    <source>
        <dbReference type="SAM" id="MobiDB-lite"/>
    </source>
</evidence>
<protein>
    <submittedName>
        <fullName evidence="6">Uncharacterized protein</fullName>
    </submittedName>
</protein>
<feature type="chain" id="PRO_5025356915" evidence="3">
    <location>
        <begin position="17"/>
        <end position="866"/>
    </location>
</feature>
<evidence type="ECO:0000256" key="3">
    <source>
        <dbReference type="SAM" id="SignalP"/>
    </source>
</evidence>
<keyword evidence="7" id="KW-1185">Reference proteome</keyword>
<dbReference type="Proteomes" id="UP000800200">
    <property type="component" value="Unassembled WGS sequence"/>
</dbReference>
<gene>
    <name evidence="6" type="ORF">K469DRAFT_750346</name>
</gene>
<keyword evidence="2" id="KW-0472">Membrane</keyword>
<keyword evidence="2" id="KW-0812">Transmembrane</keyword>
<feature type="region of interest" description="Disordered" evidence="1">
    <location>
        <begin position="681"/>
        <end position="835"/>
    </location>
</feature>
<dbReference type="Pfam" id="PF03572">
    <property type="entry name" value="Peptidase_S41"/>
    <property type="match status" value="1"/>
</dbReference>
<sequence length="866" mass="93911">MLIPSLMLASAAVAAAQKPTTTNPSAPAITVEVEPCLAVAALVEEGYSNNIPAEIAYECLNSVPVDVEGNADLIDELKMIWEFHSETGWLENTPSTFENGPIDLLKGLDEIKAKLPQFESEYAVQLAIWALTVQAANYHLNYVPDILKVFQWVRPVGVISLSDDGKLLPHIYLSNDSVAWDKVAEGSNNFNMSAIEKINGEEAHSYLEKLASLEQYLETDARLNKLFYKGEDEDSVGNFMTQTQYDGGSTYITFANGTEIEYNNFAKTIWDFEGVVDGKTFFQTFCTGTVAGYKPDAQAAEKSLNMHKLTRRAAIPETYPPAVVKHSTGAIAGYFLNTPGFQDVAVLKVITFEHEGDTAGVEFQAVAEEFLAECVAQKKQKLIIDLRQNGGGSVHLLLDLFMQLFPKDTPFSAQRYRATEQYALIGDVVNEIYENAKLREAYKAYTDSDVDVDFRPWSYTHFVNAEGKNFKDWLEYFGPNLHNNDLFTTSMRYNYSNADEVSIRLPSFYFSNVTNNVQPFKKENIVMFTDGLCGSSCASFHEELKNIAGIKAVVVGGRAKEAPMQTVSGTKGGEVTSLYALPKYANDIINATDAIGASSLWDTSIVDLALTSQALIRVGDVQTRLETQIQIRKGDTTGTPLEFIYEAADCKIFYTMDTLFHPEEAWMAAWRAFTDSKHCVKGSTGDKSSISGGFTPYGSGPLKPEDCPKPSFVPRPSATPRPSNSTGKPNLSTALVNGPRPTGNATHPVSRSTARPTIRPNGTGSVSRPASHASSTARPVTVSRSGVPVYGSSTVRPVTVPTSRPATQSGTPTRSGVATTGSGQPGSHTGNGTTTGVPAQFTGAAATFGATTAVFGFLFGTFAALL</sequence>
<feature type="compositionally biased region" description="Polar residues" evidence="1">
    <location>
        <begin position="743"/>
        <end position="784"/>
    </location>
</feature>